<dbReference type="EMBL" id="CABFWF030000013">
    <property type="protein sequence ID" value="CAD7044637.1"/>
    <property type="molecule type" value="Genomic_DNA"/>
</dbReference>
<name>A0ABN7JRS1_9HYPH</name>
<dbReference type="Proteomes" id="UP000606921">
    <property type="component" value="Unassembled WGS sequence"/>
</dbReference>
<organism evidence="2 3">
    <name type="scientific">Pseudorhizobium endolithicum</name>
    <dbReference type="NCBI Taxonomy" id="1191678"/>
    <lineage>
        <taxon>Bacteria</taxon>
        <taxon>Pseudomonadati</taxon>
        <taxon>Pseudomonadota</taxon>
        <taxon>Alphaproteobacteria</taxon>
        <taxon>Hyphomicrobiales</taxon>
        <taxon>Rhizobiaceae</taxon>
        <taxon>Rhizobium/Agrobacterium group</taxon>
        <taxon>Pseudorhizobium</taxon>
    </lineage>
</organism>
<dbReference type="RefSeq" id="WP_142593217.1">
    <property type="nucleotide sequence ID" value="NZ_CABFWF030000013.1"/>
</dbReference>
<keyword evidence="3" id="KW-1185">Reference proteome</keyword>
<reference evidence="2 3" key="1">
    <citation type="submission" date="2020-11" db="EMBL/GenBank/DDBJ databases">
        <authorList>
            <person name="Lassalle F."/>
        </authorList>
    </citation>
    <scope>NUCLEOTIDE SEQUENCE [LARGE SCALE GENOMIC DNA]</scope>
    <source>
        <strain evidence="2 3">JC140</strain>
    </source>
</reference>
<evidence type="ECO:0000313" key="3">
    <source>
        <dbReference type="Proteomes" id="UP000606921"/>
    </source>
</evidence>
<feature type="compositionally biased region" description="Basic and acidic residues" evidence="1">
    <location>
        <begin position="144"/>
        <end position="155"/>
    </location>
</feature>
<sequence length="175" mass="19650">MSDEDKPHFLRIAATNDPKRIDRRRGLEELQWPLKELAANLIRVTRGAGRPEELGAQCKAVVEAYSSFRAVSGSWPTAAEISDILSIADEVPKGLTPRTREWEEALDEVMLGSLQRAASKILGQNTQARAGESQLFEGLKTLERQREENRQEYRPVAKPPPKPKKALRKARSPAR</sequence>
<feature type="region of interest" description="Disordered" evidence="1">
    <location>
        <begin position="144"/>
        <end position="175"/>
    </location>
</feature>
<gene>
    <name evidence="2" type="ORF">REJC140_03846</name>
</gene>
<evidence type="ECO:0000313" key="2">
    <source>
        <dbReference type="EMBL" id="CAD7044637.1"/>
    </source>
</evidence>
<protein>
    <submittedName>
        <fullName evidence="2">Uncharacterized protein</fullName>
    </submittedName>
</protein>
<accession>A0ABN7JRS1</accession>
<proteinExistence type="predicted"/>
<evidence type="ECO:0000256" key="1">
    <source>
        <dbReference type="SAM" id="MobiDB-lite"/>
    </source>
</evidence>
<feature type="compositionally biased region" description="Basic residues" evidence="1">
    <location>
        <begin position="161"/>
        <end position="175"/>
    </location>
</feature>
<comment type="caution">
    <text evidence="2">The sequence shown here is derived from an EMBL/GenBank/DDBJ whole genome shotgun (WGS) entry which is preliminary data.</text>
</comment>